<evidence type="ECO:0000256" key="4">
    <source>
        <dbReference type="ARBA" id="ARBA00023002"/>
    </source>
</evidence>
<sequence>MASAGNLDSFSVHMRDWSVANSAEECPCRKEPTVFHRSGADKGQFRTIGGERSGLGCTAVAGRAPDTPRRALRRRRHVVRAHAPHQYVILGFWETVPVPYSLRSLSSEAVPVIHAMPALMTPVPELVYPLASSAIAGAVTSAVLHKWPVRGDQGLALAAITFSLVYLVTRILYPTPSEALCATIVLYFTYLTTLTAGTVGYRVSYWHPLASYPGPWLAKTTGLYGPFVRIGPNILSVNSPSATSIYLHAEKSDTYRRRLCDDGVELFLKPNISKMHRERKRTWAGLFTASSLSQLMPILERRTSQLMHCIERRQSQSGVGYVDLREALSHWGLDFTADAVFGGCKDFEFMTNGDPHGLLRVGKFAFAMTDVLGSSPWIMDILWSLPTPTRANWSMSLIEQAIHGVMKGASEFHGLLSYLLSAGVPERDIFRDAVVALQGGSDNISVILTLSVYYLLYNPLYYHRLRRELDEAFPDPLASLPADTLAALPFLNGTINEALRLGTPFFLPRVAPADGLIVDGRYIPGGTVVALAAYSQQISPDNFFPDPMARSSCAHIKGFHPERWTSKGLGPHTKTQASVLASFTYGPYACIGKPLAYREMRHALARLVLTFDMALPHDFDAAAFDRGLLNMHTTFLTVPLLVKVARRPSVKLEALPEP</sequence>
<keyword evidence="5" id="KW-0408">Iron</keyword>
<proteinExistence type="predicted"/>
<evidence type="ECO:0008006" key="8">
    <source>
        <dbReference type="Google" id="ProtNLM"/>
    </source>
</evidence>
<dbReference type="PANTHER" id="PTHR24305">
    <property type="entry name" value="CYTOCHROME P450"/>
    <property type="match status" value="1"/>
</dbReference>
<evidence type="ECO:0000256" key="1">
    <source>
        <dbReference type="ARBA" id="ARBA00001971"/>
    </source>
</evidence>
<dbReference type="InterPro" id="IPR001128">
    <property type="entry name" value="Cyt_P450"/>
</dbReference>
<accession>A0AAD7TVK9</accession>
<comment type="caution">
    <text evidence="6">The sequence shown here is derived from an EMBL/GenBank/DDBJ whole genome shotgun (WGS) entry which is preliminary data.</text>
</comment>
<keyword evidence="4" id="KW-0560">Oxidoreductase</keyword>
<dbReference type="InterPro" id="IPR050121">
    <property type="entry name" value="Cytochrome_P450_monoxygenase"/>
</dbReference>
<evidence type="ECO:0000256" key="5">
    <source>
        <dbReference type="ARBA" id="ARBA00023004"/>
    </source>
</evidence>
<evidence type="ECO:0000313" key="7">
    <source>
        <dbReference type="Proteomes" id="UP001215151"/>
    </source>
</evidence>
<dbReference type="AlphaFoldDB" id="A0AAD7TVK9"/>
<name>A0AAD7TVK9_9APHY</name>
<dbReference type="EMBL" id="JAPEVG010000090">
    <property type="protein sequence ID" value="KAJ8486845.1"/>
    <property type="molecule type" value="Genomic_DNA"/>
</dbReference>
<gene>
    <name evidence="6" type="ORF">ONZ51_g4587</name>
</gene>
<evidence type="ECO:0000256" key="2">
    <source>
        <dbReference type="ARBA" id="ARBA00005179"/>
    </source>
</evidence>
<protein>
    <recommendedName>
        <fullName evidence="8">Cytochrome P450</fullName>
    </recommendedName>
</protein>
<evidence type="ECO:0000313" key="6">
    <source>
        <dbReference type="EMBL" id="KAJ8486845.1"/>
    </source>
</evidence>
<dbReference type="SUPFAM" id="SSF48264">
    <property type="entry name" value="Cytochrome P450"/>
    <property type="match status" value="1"/>
</dbReference>
<dbReference type="GO" id="GO:0016705">
    <property type="term" value="F:oxidoreductase activity, acting on paired donors, with incorporation or reduction of molecular oxygen"/>
    <property type="evidence" value="ECO:0007669"/>
    <property type="project" value="InterPro"/>
</dbReference>
<dbReference type="GO" id="GO:0005506">
    <property type="term" value="F:iron ion binding"/>
    <property type="evidence" value="ECO:0007669"/>
    <property type="project" value="InterPro"/>
</dbReference>
<dbReference type="Gene3D" id="1.10.630.10">
    <property type="entry name" value="Cytochrome P450"/>
    <property type="match status" value="1"/>
</dbReference>
<comment type="pathway">
    <text evidence="2">Secondary metabolite biosynthesis.</text>
</comment>
<comment type="cofactor">
    <cofactor evidence="1">
        <name>heme</name>
        <dbReference type="ChEBI" id="CHEBI:30413"/>
    </cofactor>
</comment>
<reference evidence="6" key="1">
    <citation type="submission" date="2022-11" db="EMBL/GenBank/DDBJ databases">
        <title>Genome Sequence of Cubamyces cubensis.</title>
        <authorList>
            <person name="Buettner E."/>
        </authorList>
    </citation>
    <scope>NUCLEOTIDE SEQUENCE</scope>
    <source>
        <strain evidence="6">MPL-01</strain>
    </source>
</reference>
<dbReference type="InterPro" id="IPR036396">
    <property type="entry name" value="Cyt_P450_sf"/>
</dbReference>
<organism evidence="6 7">
    <name type="scientific">Trametes cubensis</name>
    <dbReference type="NCBI Taxonomy" id="1111947"/>
    <lineage>
        <taxon>Eukaryota</taxon>
        <taxon>Fungi</taxon>
        <taxon>Dikarya</taxon>
        <taxon>Basidiomycota</taxon>
        <taxon>Agaricomycotina</taxon>
        <taxon>Agaricomycetes</taxon>
        <taxon>Polyporales</taxon>
        <taxon>Polyporaceae</taxon>
        <taxon>Trametes</taxon>
    </lineage>
</organism>
<keyword evidence="7" id="KW-1185">Reference proteome</keyword>
<dbReference type="GO" id="GO:0004497">
    <property type="term" value="F:monooxygenase activity"/>
    <property type="evidence" value="ECO:0007669"/>
    <property type="project" value="InterPro"/>
</dbReference>
<dbReference type="PANTHER" id="PTHR24305:SF235">
    <property type="entry name" value="CYTOCHROME P450 MONOOXYGENASE APDB-RELATED"/>
    <property type="match status" value="1"/>
</dbReference>
<evidence type="ECO:0000256" key="3">
    <source>
        <dbReference type="ARBA" id="ARBA00022723"/>
    </source>
</evidence>
<dbReference type="Proteomes" id="UP001215151">
    <property type="component" value="Unassembled WGS sequence"/>
</dbReference>
<dbReference type="GO" id="GO:0044550">
    <property type="term" value="P:secondary metabolite biosynthetic process"/>
    <property type="evidence" value="ECO:0007669"/>
    <property type="project" value="UniProtKB-ARBA"/>
</dbReference>
<dbReference type="Pfam" id="PF00067">
    <property type="entry name" value="p450"/>
    <property type="match status" value="1"/>
</dbReference>
<dbReference type="GO" id="GO:0020037">
    <property type="term" value="F:heme binding"/>
    <property type="evidence" value="ECO:0007669"/>
    <property type="project" value="InterPro"/>
</dbReference>
<keyword evidence="3" id="KW-0479">Metal-binding</keyword>